<feature type="region of interest" description="Disordered" evidence="2">
    <location>
        <begin position="499"/>
        <end position="542"/>
    </location>
</feature>
<feature type="compositionally biased region" description="Basic and acidic residues" evidence="2">
    <location>
        <begin position="101"/>
        <end position="156"/>
    </location>
</feature>
<evidence type="ECO:0000313" key="5">
    <source>
        <dbReference type="Proteomes" id="UP000460257"/>
    </source>
</evidence>
<sequence length="562" mass="60460">MKTEEITSPVQSGQIVKKARSAKTNAPNDFDFMSVMNTVSISDMAAGSQSRNNSPDSVKQSSEGSKRASGTYFAGRREVKFSSSYKASIQDKTADATKTTGTDRTKDVKKPETSDRKTTSKAADKKDPSPVTKDDRRTTVEDDKGSKISNQDKDTKAAGPETEDDKVDRPEATNDLISDILDTISKDLGVSTDDITDAMKTLGLSFANLNTPSNVAALFSKLTGTDNASILTSDQFTSFLSDMQDIFSAAEPDALDGLTPVTGDEADKLSNAFNLDDSHGLMTPDKALDVTVVNVETTETAGTNAADASVQDTDQIVSDDNSSNQTINGQITTDQIQSSSSNTEPDSSRSDLFGNSEKQQTLPDQVNANAVSAEGATNVSADAQVPDFVSTIQKYTSIDTDNLISQIAEKARQTLSAKVSSLEMELHPQSLGKIFLQVTEKSGDVTAHLYAQNEAVKHALENRLADLQDNLNRQGIKVNEVTISVEPHAFEENLEKNMTNQFGQNPGQEAQGFDDEKSHNGHSGNRSSIDLRNGAVPDDMSSEEVLEAQIMQDSGNTVSYRI</sequence>
<dbReference type="InterPro" id="IPR038610">
    <property type="entry name" value="FliK-like_C_sf"/>
</dbReference>
<keyword evidence="1" id="KW-0175">Coiled coil</keyword>
<feature type="region of interest" description="Disordered" evidence="2">
    <location>
        <begin position="43"/>
        <end position="174"/>
    </location>
</feature>
<name>A0A6N7IYT8_9FIRM</name>
<evidence type="ECO:0000313" key="4">
    <source>
        <dbReference type="EMBL" id="MQN01422.1"/>
    </source>
</evidence>
<accession>A0A6N7IYT8</accession>
<dbReference type="Pfam" id="PF02120">
    <property type="entry name" value="Flg_hook"/>
    <property type="match status" value="1"/>
</dbReference>
<evidence type="ECO:0000259" key="3">
    <source>
        <dbReference type="Pfam" id="PF02120"/>
    </source>
</evidence>
<reference evidence="4" key="1">
    <citation type="journal article" date="2020" name="Appl. Environ. Microbiol.">
        <title>Medium-Chain Fatty Acid Synthesis by 'Candidatus Weimeria bifida' gen. nov., sp. nov., and 'Candidatus Pseudoramibacter fermentans' sp. nov.</title>
        <authorList>
            <person name="Scarborough M.J."/>
            <person name="Myers K.S."/>
            <person name="Donohue T.J."/>
            <person name="Noguera D.R."/>
        </authorList>
    </citation>
    <scope>NUCLEOTIDE SEQUENCE</scope>
    <source>
        <strain evidence="4">LCO1.1</strain>
    </source>
</reference>
<comment type="caution">
    <text evidence="4">The sequence shown here is derived from an EMBL/GenBank/DDBJ whole genome shotgun (WGS) entry which is preliminary data.</text>
</comment>
<dbReference type="Gene3D" id="3.30.750.140">
    <property type="match status" value="1"/>
</dbReference>
<feature type="compositionally biased region" description="Polar residues" evidence="2">
    <location>
        <begin position="1"/>
        <end position="14"/>
    </location>
</feature>
<feature type="compositionally biased region" description="Polar residues" evidence="2">
    <location>
        <begin position="521"/>
        <end position="530"/>
    </location>
</feature>
<protein>
    <recommendedName>
        <fullName evidence="3">Flagellar hook-length control protein-like C-terminal domain-containing protein</fullName>
    </recommendedName>
</protein>
<keyword evidence="5" id="KW-1185">Reference proteome</keyword>
<feature type="compositionally biased region" description="Polar residues" evidence="2">
    <location>
        <begin position="310"/>
        <end position="345"/>
    </location>
</feature>
<gene>
    <name evidence="4" type="ORF">FRC54_05765</name>
</gene>
<dbReference type="Proteomes" id="UP000460257">
    <property type="component" value="Unassembled WGS sequence"/>
</dbReference>
<feature type="domain" description="Flagellar hook-length control protein-like C-terminal" evidence="3">
    <location>
        <begin position="409"/>
        <end position="486"/>
    </location>
</feature>
<organism evidence="4 5">
    <name type="scientific">Candidatus Weimeria bifida</name>
    <dbReference type="NCBI Taxonomy" id="2599074"/>
    <lineage>
        <taxon>Bacteria</taxon>
        <taxon>Bacillati</taxon>
        <taxon>Bacillota</taxon>
        <taxon>Clostridia</taxon>
        <taxon>Lachnospirales</taxon>
        <taxon>Lachnospiraceae</taxon>
        <taxon>Candidatus Weimeria</taxon>
    </lineage>
</organism>
<feature type="compositionally biased region" description="Polar residues" evidence="2">
    <location>
        <begin position="43"/>
        <end position="63"/>
    </location>
</feature>
<evidence type="ECO:0000256" key="2">
    <source>
        <dbReference type="SAM" id="MobiDB-lite"/>
    </source>
</evidence>
<dbReference type="InterPro" id="IPR021136">
    <property type="entry name" value="Flagellar_hook_control-like_C"/>
</dbReference>
<evidence type="ECO:0000256" key="1">
    <source>
        <dbReference type="SAM" id="Coils"/>
    </source>
</evidence>
<feature type="region of interest" description="Disordered" evidence="2">
    <location>
        <begin position="303"/>
        <end position="361"/>
    </location>
</feature>
<dbReference type="AlphaFoldDB" id="A0A6N7IYT8"/>
<feature type="compositionally biased region" description="Polar residues" evidence="2">
    <location>
        <begin position="499"/>
        <end position="508"/>
    </location>
</feature>
<feature type="coiled-coil region" evidence="1">
    <location>
        <begin position="450"/>
        <end position="477"/>
    </location>
</feature>
<dbReference type="CDD" id="cd17470">
    <property type="entry name" value="T3SS_Flik_C"/>
    <property type="match status" value="1"/>
</dbReference>
<proteinExistence type="predicted"/>
<feature type="region of interest" description="Disordered" evidence="2">
    <location>
        <begin position="1"/>
        <end position="30"/>
    </location>
</feature>
<dbReference type="EMBL" id="VOGC01000006">
    <property type="protein sequence ID" value="MQN01422.1"/>
    <property type="molecule type" value="Genomic_DNA"/>
</dbReference>